<dbReference type="Proteomes" id="UP000245577">
    <property type="component" value="Unassembled WGS sequence"/>
</dbReference>
<feature type="domain" description="DDH" evidence="1">
    <location>
        <begin position="23"/>
        <end position="136"/>
    </location>
</feature>
<evidence type="ECO:0000313" key="4">
    <source>
        <dbReference type="EMBL" id="PWB85664.1"/>
    </source>
</evidence>
<evidence type="ECO:0000259" key="2">
    <source>
        <dbReference type="Pfam" id="PF02272"/>
    </source>
</evidence>
<dbReference type="InterPro" id="IPR003156">
    <property type="entry name" value="DHHA1_dom"/>
</dbReference>
<evidence type="ECO:0000259" key="1">
    <source>
        <dbReference type="Pfam" id="PF01368"/>
    </source>
</evidence>
<name>A0A2U1S6I0_9EURY</name>
<evidence type="ECO:0000259" key="3">
    <source>
        <dbReference type="Pfam" id="PF21763"/>
    </source>
</evidence>
<dbReference type="Pfam" id="PF02272">
    <property type="entry name" value="DHHA1"/>
    <property type="match status" value="1"/>
</dbReference>
<keyword evidence="4" id="KW-0378">Hydrolase</keyword>
<reference evidence="4 5" key="1">
    <citation type="submission" date="2017-03" db="EMBL/GenBank/DDBJ databases">
        <title>Genome sequence of Methanobrevibacter wosei.</title>
        <authorList>
            <person name="Poehlein A."/>
            <person name="Seedorf H."/>
            <person name="Daniel R."/>
        </authorList>
    </citation>
    <scope>NUCLEOTIDE SEQUENCE [LARGE SCALE GENOMIC DNA]</scope>
    <source>
        <strain evidence="4 5">DSM 11979</strain>
    </source>
</reference>
<keyword evidence="5" id="KW-1185">Reference proteome</keyword>
<dbReference type="OrthoDB" id="36101at2157"/>
<dbReference type="InterPro" id="IPR051673">
    <property type="entry name" value="SSDNA_exonuclease_RecJ"/>
</dbReference>
<comment type="caution">
    <text evidence="4">The sequence shown here is derived from an EMBL/GenBank/DDBJ whole genome shotgun (WGS) entry which is preliminary data.</text>
</comment>
<dbReference type="InterPro" id="IPR038763">
    <property type="entry name" value="DHH_sf"/>
</dbReference>
<dbReference type="InterPro" id="IPR001667">
    <property type="entry name" value="DDH_dom"/>
</dbReference>
<dbReference type="GO" id="GO:0003676">
    <property type="term" value="F:nucleic acid binding"/>
    <property type="evidence" value="ECO:0007669"/>
    <property type="project" value="InterPro"/>
</dbReference>
<feature type="domain" description="DHHA1" evidence="2">
    <location>
        <begin position="341"/>
        <end position="437"/>
    </location>
</feature>
<keyword evidence="4" id="KW-0269">Exonuclease</keyword>
<dbReference type="PANTHER" id="PTHR30255">
    <property type="entry name" value="SINGLE-STRANDED-DNA-SPECIFIC EXONUCLEASE RECJ"/>
    <property type="match status" value="1"/>
</dbReference>
<proteinExistence type="predicted"/>
<dbReference type="GO" id="GO:0004527">
    <property type="term" value="F:exonuclease activity"/>
    <property type="evidence" value="ECO:0007669"/>
    <property type="project" value="UniProtKB-KW"/>
</dbReference>
<gene>
    <name evidence="4" type="ORF">MBBWO_04990</name>
</gene>
<dbReference type="SUPFAM" id="SSF64182">
    <property type="entry name" value="DHH phosphoesterases"/>
    <property type="match status" value="1"/>
</dbReference>
<evidence type="ECO:0000313" key="5">
    <source>
        <dbReference type="Proteomes" id="UP000245577"/>
    </source>
</evidence>
<organism evidence="4 5">
    <name type="scientific">Methanobrevibacter woesei</name>
    <dbReference type="NCBI Taxonomy" id="190976"/>
    <lineage>
        <taxon>Archaea</taxon>
        <taxon>Methanobacteriati</taxon>
        <taxon>Methanobacteriota</taxon>
        <taxon>Methanomada group</taxon>
        <taxon>Methanobacteria</taxon>
        <taxon>Methanobacteriales</taxon>
        <taxon>Methanobacteriaceae</taxon>
        <taxon>Methanobrevibacter</taxon>
    </lineage>
</organism>
<dbReference type="Gene3D" id="3.10.310.30">
    <property type="match status" value="1"/>
</dbReference>
<dbReference type="Gene3D" id="3.90.1640.30">
    <property type="match status" value="1"/>
</dbReference>
<accession>A0A2U1S6I0</accession>
<dbReference type="Pfam" id="PF21763">
    <property type="entry name" value="DHH_CID"/>
    <property type="match status" value="1"/>
</dbReference>
<keyword evidence="4" id="KW-0540">Nuclease</keyword>
<dbReference type="AlphaFoldDB" id="A0A2U1S6I0"/>
<protein>
    <submittedName>
        <fullName evidence="4">SsDNA exonuclease RecJ</fullName>
    </submittedName>
</protein>
<sequence>MLNRASEATNMLKEHIENNDVIRLISHNDADGISAAAVIANALKEEGAQFHTTIVPRLKDDVVNQLRHEQYNLFIFSDMGSAYIRELNSFKSDVIVADHHQVSDVEADSNLVHVNPHLFEIDGSKDLSGAGSAYLTVRDLNKKHLAYFALTGAFGDMQGQDGFTGVNSFIVNDAKESGTLEIHEGLKTVSKASEPLNKSLAYTFSPALPGISGDLEGATEFLEKIGLSYGIKFSDLADEEKDVLKDELIKINPDIFGDCFTIPKEIPLLRDLEEYAYILDACGKNKKAGLGLSIAIGERERILEVALDLQRKYRNQILKGLSWIKREGAVGLNSIQYLYTEDKVLKSVMGTIASIGLSVELLDNSKPVLGLSRLHNDIKISGRTTREMVDKGVNLGKALNDSSKNFGGQGGGHDIAAGAMIPYESKDFFLKLVDEMVEYQLNNNS</sequence>
<dbReference type="InterPro" id="IPR048515">
    <property type="entry name" value="DHH_CID"/>
</dbReference>
<dbReference type="Pfam" id="PF01368">
    <property type="entry name" value="DHH"/>
    <property type="match status" value="1"/>
</dbReference>
<dbReference type="PANTHER" id="PTHR30255:SF2">
    <property type="entry name" value="SINGLE-STRANDED-DNA-SPECIFIC EXONUCLEASE RECJ"/>
    <property type="match status" value="1"/>
</dbReference>
<feature type="domain" description="DHH-CID" evidence="3">
    <location>
        <begin position="191"/>
        <end position="250"/>
    </location>
</feature>
<dbReference type="EMBL" id="MZGU01000004">
    <property type="protein sequence ID" value="PWB85664.1"/>
    <property type="molecule type" value="Genomic_DNA"/>
</dbReference>
<dbReference type="RefSeq" id="WP_116669319.1">
    <property type="nucleotide sequence ID" value="NZ_MZGU01000004.1"/>
</dbReference>